<dbReference type="PANTHER" id="PTHR30053:SF12">
    <property type="entry name" value="ELONGATION FACTOR P (EF-P) FAMILY PROTEIN"/>
    <property type="match status" value="1"/>
</dbReference>
<sequence>MYASGMELRLGYLVRHDGRMCTVVFWNILRNDRRTFVQLRLKDLETGRLTELKEGTDTKWEVLEREERELTYSYRDGIDEVFFMESGEELRCPVAAAEDALRWPAESYQGMFIEDALVAVLPPKYCTLEITETDPSMKGGGSGSKEAILENGVKVKVNLLCNIGDRVRVETDTLEVKERVTK</sequence>
<keyword evidence="2" id="KW-0251">Elongation factor</keyword>
<dbReference type="Proteomes" id="UP000320390">
    <property type="component" value="Chromosome"/>
</dbReference>
<proteinExistence type="predicted"/>
<keyword evidence="3" id="KW-1185">Reference proteome</keyword>
<dbReference type="GO" id="GO:0005737">
    <property type="term" value="C:cytoplasm"/>
    <property type="evidence" value="ECO:0007669"/>
    <property type="project" value="InterPro"/>
</dbReference>
<evidence type="ECO:0000259" key="1">
    <source>
        <dbReference type="SMART" id="SM00841"/>
    </source>
</evidence>
<evidence type="ECO:0000313" key="2">
    <source>
        <dbReference type="EMBL" id="QDV05347.1"/>
    </source>
</evidence>
<dbReference type="GO" id="GO:0043043">
    <property type="term" value="P:peptide biosynthetic process"/>
    <property type="evidence" value="ECO:0007669"/>
    <property type="project" value="InterPro"/>
</dbReference>
<dbReference type="InterPro" id="IPR012340">
    <property type="entry name" value="NA-bd_OB-fold"/>
</dbReference>
<protein>
    <submittedName>
        <fullName evidence="2">Elongation factor P</fullName>
    </submittedName>
</protein>
<accession>A0A518EMN2</accession>
<organism evidence="2 3">
    <name type="scientific">Saltatorellus ferox</name>
    <dbReference type="NCBI Taxonomy" id="2528018"/>
    <lineage>
        <taxon>Bacteria</taxon>
        <taxon>Pseudomonadati</taxon>
        <taxon>Planctomycetota</taxon>
        <taxon>Planctomycetia</taxon>
        <taxon>Planctomycetia incertae sedis</taxon>
        <taxon>Saltatorellus</taxon>
    </lineage>
</organism>
<gene>
    <name evidence="2" type="primary">efp_1</name>
    <name evidence="2" type="ORF">Poly30_08440</name>
</gene>
<reference evidence="2 3" key="1">
    <citation type="submission" date="2019-02" db="EMBL/GenBank/DDBJ databases">
        <title>Deep-cultivation of Planctomycetes and their phenomic and genomic characterization uncovers novel biology.</title>
        <authorList>
            <person name="Wiegand S."/>
            <person name="Jogler M."/>
            <person name="Boedeker C."/>
            <person name="Pinto D."/>
            <person name="Vollmers J."/>
            <person name="Rivas-Marin E."/>
            <person name="Kohn T."/>
            <person name="Peeters S.H."/>
            <person name="Heuer A."/>
            <person name="Rast P."/>
            <person name="Oberbeckmann S."/>
            <person name="Bunk B."/>
            <person name="Jeske O."/>
            <person name="Meyerdierks A."/>
            <person name="Storesund J.E."/>
            <person name="Kallscheuer N."/>
            <person name="Luecker S."/>
            <person name="Lage O.M."/>
            <person name="Pohl T."/>
            <person name="Merkel B.J."/>
            <person name="Hornburger P."/>
            <person name="Mueller R.-W."/>
            <person name="Bruemmer F."/>
            <person name="Labrenz M."/>
            <person name="Spormann A.M."/>
            <person name="Op den Camp H."/>
            <person name="Overmann J."/>
            <person name="Amann R."/>
            <person name="Jetten M.S.M."/>
            <person name="Mascher T."/>
            <person name="Medema M.H."/>
            <person name="Devos D.P."/>
            <person name="Kaster A.-K."/>
            <person name="Ovreas L."/>
            <person name="Rohde M."/>
            <person name="Galperin M.Y."/>
            <person name="Jogler C."/>
        </authorList>
    </citation>
    <scope>NUCLEOTIDE SEQUENCE [LARGE SCALE GENOMIC DNA]</scope>
    <source>
        <strain evidence="2 3">Poly30</strain>
    </source>
</reference>
<dbReference type="EMBL" id="CP036434">
    <property type="protein sequence ID" value="QDV05347.1"/>
    <property type="molecule type" value="Genomic_DNA"/>
</dbReference>
<dbReference type="Gene3D" id="2.40.50.140">
    <property type="entry name" value="Nucleic acid-binding proteins"/>
    <property type="match status" value="1"/>
</dbReference>
<dbReference type="OrthoDB" id="9801844at2"/>
<dbReference type="SUPFAM" id="SSF50249">
    <property type="entry name" value="Nucleic acid-binding proteins"/>
    <property type="match status" value="1"/>
</dbReference>
<dbReference type="RefSeq" id="WP_145194760.1">
    <property type="nucleotide sequence ID" value="NZ_CP036434.1"/>
</dbReference>
<keyword evidence="2" id="KW-0648">Protein biosynthesis</keyword>
<dbReference type="Pfam" id="PF09285">
    <property type="entry name" value="Elong-fact-P_C"/>
    <property type="match status" value="1"/>
</dbReference>
<dbReference type="InterPro" id="IPR015365">
    <property type="entry name" value="Elong-fact-P_C"/>
</dbReference>
<name>A0A518EMN2_9BACT</name>
<dbReference type="PANTHER" id="PTHR30053">
    <property type="entry name" value="ELONGATION FACTOR P"/>
    <property type="match status" value="1"/>
</dbReference>
<dbReference type="GO" id="GO:0003746">
    <property type="term" value="F:translation elongation factor activity"/>
    <property type="evidence" value="ECO:0007669"/>
    <property type="project" value="UniProtKB-KW"/>
</dbReference>
<dbReference type="SMART" id="SM00841">
    <property type="entry name" value="Elong-fact-P_C"/>
    <property type="match status" value="1"/>
</dbReference>
<dbReference type="InterPro" id="IPR020599">
    <property type="entry name" value="Transl_elong_fac_P/YeiP"/>
</dbReference>
<feature type="domain" description="Elongation factor P C-terminal" evidence="1">
    <location>
        <begin position="126"/>
        <end position="179"/>
    </location>
</feature>
<dbReference type="AlphaFoldDB" id="A0A518EMN2"/>
<evidence type="ECO:0000313" key="3">
    <source>
        <dbReference type="Proteomes" id="UP000320390"/>
    </source>
</evidence>